<dbReference type="EMBL" id="CAJVQC010069924">
    <property type="protein sequence ID" value="CAG8809280.1"/>
    <property type="molecule type" value="Genomic_DNA"/>
</dbReference>
<dbReference type="Proteomes" id="UP000789920">
    <property type="component" value="Unassembled WGS sequence"/>
</dbReference>
<feature type="non-terminal residue" evidence="1">
    <location>
        <position position="1"/>
    </location>
</feature>
<accession>A0ACA9RTL6</accession>
<organism evidence="1 2">
    <name type="scientific">Racocetra persica</name>
    <dbReference type="NCBI Taxonomy" id="160502"/>
    <lineage>
        <taxon>Eukaryota</taxon>
        <taxon>Fungi</taxon>
        <taxon>Fungi incertae sedis</taxon>
        <taxon>Mucoromycota</taxon>
        <taxon>Glomeromycotina</taxon>
        <taxon>Glomeromycetes</taxon>
        <taxon>Diversisporales</taxon>
        <taxon>Gigasporaceae</taxon>
        <taxon>Racocetra</taxon>
    </lineage>
</organism>
<sequence length="46" mass="5603">ISIQTDSFKNDMLFNYDSLLEQIEDMNIDDNKHNNKYLEDDEYKNE</sequence>
<name>A0ACA9RTL6_9GLOM</name>
<keyword evidence="2" id="KW-1185">Reference proteome</keyword>
<proteinExistence type="predicted"/>
<evidence type="ECO:0000313" key="2">
    <source>
        <dbReference type="Proteomes" id="UP000789920"/>
    </source>
</evidence>
<reference evidence="1" key="1">
    <citation type="submission" date="2021-06" db="EMBL/GenBank/DDBJ databases">
        <authorList>
            <person name="Kallberg Y."/>
            <person name="Tangrot J."/>
            <person name="Rosling A."/>
        </authorList>
    </citation>
    <scope>NUCLEOTIDE SEQUENCE</scope>
    <source>
        <strain evidence="1">MA461A</strain>
    </source>
</reference>
<protein>
    <submittedName>
        <fullName evidence="1">11642_t:CDS:1</fullName>
    </submittedName>
</protein>
<comment type="caution">
    <text evidence="1">The sequence shown here is derived from an EMBL/GenBank/DDBJ whole genome shotgun (WGS) entry which is preliminary data.</text>
</comment>
<evidence type="ECO:0000313" key="1">
    <source>
        <dbReference type="EMBL" id="CAG8809280.1"/>
    </source>
</evidence>
<gene>
    <name evidence="1" type="ORF">RPERSI_LOCUS22828</name>
</gene>